<gene>
    <name evidence="2" type="ORF">Ssi02_76220</name>
</gene>
<dbReference type="EMBL" id="BOOW01000059">
    <property type="protein sequence ID" value="GII97391.1"/>
    <property type="molecule type" value="Genomic_DNA"/>
</dbReference>
<keyword evidence="1" id="KW-0472">Membrane</keyword>
<feature type="transmembrane region" description="Helical" evidence="1">
    <location>
        <begin position="116"/>
        <end position="134"/>
    </location>
</feature>
<feature type="transmembrane region" description="Helical" evidence="1">
    <location>
        <begin position="28"/>
        <end position="47"/>
    </location>
</feature>
<feature type="transmembrane region" description="Helical" evidence="1">
    <location>
        <begin position="286"/>
        <end position="304"/>
    </location>
</feature>
<reference evidence="2" key="1">
    <citation type="submission" date="2021-01" db="EMBL/GenBank/DDBJ databases">
        <title>Whole genome shotgun sequence of Sinosporangium siamense NBRC 109515.</title>
        <authorList>
            <person name="Komaki H."/>
            <person name="Tamura T."/>
        </authorList>
    </citation>
    <scope>NUCLEOTIDE SEQUENCE</scope>
    <source>
        <strain evidence="2">NBRC 109515</strain>
    </source>
</reference>
<proteinExistence type="predicted"/>
<feature type="transmembrane region" description="Helical" evidence="1">
    <location>
        <begin position="154"/>
        <end position="175"/>
    </location>
</feature>
<feature type="transmembrane region" description="Helical" evidence="1">
    <location>
        <begin position="316"/>
        <end position="335"/>
    </location>
</feature>
<feature type="transmembrane region" description="Helical" evidence="1">
    <location>
        <begin position="214"/>
        <end position="234"/>
    </location>
</feature>
<feature type="transmembrane region" description="Helical" evidence="1">
    <location>
        <begin position="241"/>
        <end position="266"/>
    </location>
</feature>
<keyword evidence="1" id="KW-0812">Transmembrane</keyword>
<keyword evidence="1" id="KW-1133">Transmembrane helix</keyword>
<evidence type="ECO:0000256" key="1">
    <source>
        <dbReference type="SAM" id="Phobius"/>
    </source>
</evidence>
<evidence type="ECO:0000313" key="3">
    <source>
        <dbReference type="Proteomes" id="UP000606172"/>
    </source>
</evidence>
<name>A0A919RRV9_9ACTN</name>
<dbReference type="Proteomes" id="UP000606172">
    <property type="component" value="Unassembled WGS sequence"/>
</dbReference>
<feature type="transmembrane region" description="Helical" evidence="1">
    <location>
        <begin position="182"/>
        <end position="202"/>
    </location>
</feature>
<evidence type="ECO:0000313" key="2">
    <source>
        <dbReference type="EMBL" id="GII97391.1"/>
    </source>
</evidence>
<accession>A0A919RRV9</accession>
<comment type="caution">
    <text evidence="2">The sequence shown here is derived from an EMBL/GenBank/DDBJ whole genome shotgun (WGS) entry which is preliminary data.</text>
</comment>
<dbReference type="AlphaFoldDB" id="A0A919RRV9"/>
<sequence>MTIAAPGAASGRGRASASSRAAIASKGWIPASVVMLGVVFSLTALSWDVQWHVDVGPDTFFTLPHLFLYAGSALAGLASLAVVLSTTAAHRAGRPVDPSTGGQPIAVFGKTFQAPVGYLISGAGAAGFLLYGLADMWWHSLYGFDAVIESPPHIGLLLSISFTMVGVVVVFATAWKHTWGKAGVVVAAPVMTAFTMVSLQGLNLLSFGPFRIRGSTIGEIFLLAMVTVTVVVFVRSARLTLAYGLAYAGVQAVLWWFTPAATRWYADVTGLPLRDFVGDGGPVVPGMMAMSLLPVALVVHAALSRAPRAPASLKRAAPLVGALAGLLLAVGWIVQSSLVWGAPFFNAAYIVLIASSVVLGALAGHLGRGFGLILRHAVPTTAPSAEGR</sequence>
<feature type="transmembrane region" description="Helical" evidence="1">
    <location>
        <begin position="67"/>
        <end position="84"/>
    </location>
</feature>
<keyword evidence="3" id="KW-1185">Reference proteome</keyword>
<feature type="transmembrane region" description="Helical" evidence="1">
    <location>
        <begin position="347"/>
        <end position="366"/>
    </location>
</feature>
<dbReference type="RefSeq" id="WP_204033161.1">
    <property type="nucleotide sequence ID" value="NZ_BOOW01000059.1"/>
</dbReference>
<organism evidence="2 3">
    <name type="scientific">Sinosporangium siamense</name>
    <dbReference type="NCBI Taxonomy" id="1367973"/>
    <lineage>
        <taxon>Bacteria</taxon>
        <taxon>Bacillati</taxon>
        <taxon>Actinomycetota</taxon>
        <taxon>Actinomycetes</taxon>
        <taxon>Streptosporangiales</taxon>
        <taxon>Streptosporangiaceae</taxon>
        <taxon>Sinosporangium</taxon>
    </lineage>
</organism>
<protein>
    <submittedName>
        <fullName evidence="2">Uncharacterized protein</fullName>
    </submittedName>
</protein>